<name>A0A7S3L3V5_9STRA</name>
<dbReference type="InterPro" id="IPR010527">
    <property type="entry name" value="PSII_PsbU"/>
</dbReference>
<feature type="signal peptide" evidence="6">
    <location>
        <begin position="1"/>
        <end position="16"/>
    </location>
</feature>
<organism evidence="7">
    <name type="scientific">Amphora coffeiformis</name>
    <dbReference type="NCBI Taxonomy" id="265554"/>
    <lineage>
        <taxon>Eukaryota</taxon>
        <taxon>Sar</taxon>
        <taxon>Stramenopiles</taxon>
        <taxon>Ochrophyta</taxon>
        <taxon>Bacillariophyta</taxon>
        <taxon>Bacillariophyceae</taxon>
        <taxon>Bacillariophycidae</taxon>
        <taxon>Thalassiophysales</taxon>
        <taxon>Catenulaceae</taxon>
        <taxon>Amphora</taxon>
    </lineage>
</organism>
<dbReference type="Gene3D" id="1.10.150.320">
    <property type="entry name" value="Photosystem II 12 kDa extrinsic protein"/>
    <property type="match status" value="1"/>
</dbReference>
<dbReference type="EMBL" id="HBIM01009603">
    <property type="protein sequence ID" value="CAE0410640.1"/>
    <property type="molecule type" value="Transcribed_RNA"/>
</dbReference>
<dbReference type="Pfam" id="PF06514">
    <property type="entry name" value="PsbU"/>
    <property type="match status" value="1"/>
</dbReference>
<keyword evidence="4" id="KW-0472">Membrane</keyword>
<comment type="similarity">
    <text evidence="2">Belongs to the PsbU family.</text>
</comment>
<evidence type="ECO:0000256" key="4">
    <source>
        <dbReference type="ARBA" id="ARBA00023136"/>
    </source>
</evidence>
<evidence type="ECO:0000256" key="5">
    <source>
        <dbReference type="ARBA" id="ARBA00043089"/>
    </source>
</evidence>
<accession>A0A7S3L3V5</accession>
<feature type="chain" id="PRO_5030943545" description="Photosystem II 12 kDa extrinsic protein" evidence="6">
    <location>
        <begin position="17"/>
        <end position="168"/>
    </location>
</feature>
<evidence type="ECO:0000313" key="7">
    <source>
        <dbReference type="EMBL" id="CAE0410640.1"/>
    </source>
</evidence>
<evidence type="ECO:0000256" key="2">
    <source>
        <dbReference type="ARBA" id="ARBA00010827"/>
    </source>
</evidence>
<reference evidence="7" key="1">
    <citation type="submission" date="2021-01" db="EMBL/GenBank/DDBJ databases">
        <authorList>
            <person name="Corre E."/>
            <person name="Pelletier E."/>
            <person name="Niang G."/>
            <person name="Scheremetjew M."/>
            <person name="Finn R."/>
            <person name="Kale V."/>
            <person name="Holt S."/>
            <person name="Cochrane G."/>
            <person name="Meng A."/>
            <person name="Brown T."/>
            <person name="Cohen L."/>
        </authorList>
    </citation>
    <scope>NUCLEOTIDE SEQUENCE</scope>
    <source>
        <strain evidence="7">CCMP127</strain>
    </source>
</reference>
<keyword evidence="6" id="KW-0732">Signal</keyword>
<dbReference type="AlphaFoldDB" id="A0A7S3L3V5"/>
<dbReference type="GO" id="GO:0009523">
    <property type="term" value="C:photosystem II"/>
    <property type="evidence" value="ECO:0007669"/>
    <property type="project" value="InterPro"/>
</dbReference>
<proteinExistence type="inferred from homology"/>
<evidence type="ECO:0000256" key="6">
    <source>
        <dbReference type="SAM" id="SignalP"/>
    </source>
</evidence>
<dbReference type="GO" id="GO:0019898">
    <property type="term" value="C:extrinsic component of membrane"/>
    <property type="evidence" value="ECO:0007669"/>
    <property type="project" value="InterPro"/>
</dbReference>
<dbReference type="SUPFAM" id="SSF81585">
    <property type="entry name" value="PsbU/PolX domain-like"/>
    <property type="match status" value="1"/>
</dbReference>
<dbReference type="GO" id="GO:0042549">
    <property type="term" value="P:photosystem II stabilization"/>
    <property type="evidence" value="ECO:0007669"/>
    <property type="project" value="InterPro"/>
</dbReference>
<keyword evidence="3" id="KW-0793">Thylakoid</keyword>
<evidence type="ECO:0000256" key="1">
    <source>
        <dbReference type="ARBA" id="ARBA00004170"/>
    </source>
</evidence>
<sequence length="168" mass="18436">MLRFLLFLTMALQASAFAPSISTKTTTTKLEMAVDRRTVLATGAAALMTGAMPAFALDKIPKDNEFVKEQRQVPNKLDVNNSPVGDYMKYPGLYPTIGGKIANNGPYKSVDEAFNLKLLTSSEKSALMKYKSEFVATPPTGLDPLRGRDPYRTSFNDFKEVKTDVLGS</sequence>
<evidence type="ECO:0000256" key="3">
    <source>
        <dbReference type="ARBA" id="ARBA00023078"/>
    </source>
</evidence>
<gene>
    <name evidence="7" type="ORF">ACOF00016_LOCUS8091</name>
</gene>
<comment type="subcellular location">
    <subcellularLocation>
        <location evidence="1">Membrane</location>
        <topology evidence="1">Peripheral membrane protein</topology>
    </subcellularLocation>
</comment>
<protein>
    <recommendedName>
        <fullName evidence="5">Photosystem II 12 kDa extrinsic protein</fullName>
    </recommendedName>
</protein>
<dbReference type="GO" id="GO:0015979">
    <property type="term" value="P:photosynthesis"/>
    <property type="evidence" value="ECO:0007669"/>
    <property type="project" value="InterPro"/>
</dbReference>